<keyword evidence="1" id="KW-0472">Membrane</keyword>
<keyword evidence="1" id="KW-0812">Transmembrane</keyword>
<protein>
    <submittedName>
        <fullName evidence="2">Uncharacterized protein</fullName>
    </submittedName>
</protein>
<dbReference type="RefSeq" id="WP_002853103.1">
    <property type="nucleotide sequence ID" value="NZ_ADKM02000130.1"/>
</dbReference>
<proteinExistence type="predicted"/>
<evidence type="ECO:0000256" key="1">
    <source>
        <dbReference type="SAM" id="Phobius"/>
    </source>
</evidence>
<evidence type="ECO:0000313" key="2">
    <source>
        <dbReference type="EMBL" id="EGC01491.1"/>
    </source>
</evidence>
<keyword evidence="1" id="KW-1133">Transmembrane helix</keyword>
<accession>E9SH20</accession>
<reference evidence="2 3" key="1">
    <citation type="submission" date="2011-02" db="EMBL/GenBank/DDBJ databases">
        <authorList>
            <person name="Nelson K.E."/>
            <person name="Sutton G."/>
            <person name="Torralba M."/>
            <person name="Durkin S."/>
            <person name="Harkins D."/>
            <person name="Montgomery R."/>
            <person name="Ziemer C."/>
            <person name="Klaassens E."/>
            <person name="Ocuiv P."/>
            <person name="Morrison M."/>
        </authorList>
    </citation>
    <scope>NUCLEOTIDE SEQUENCE [LARGE SCALE GENOMIC DNA]</scope>
    <source>
        <strain evidence="2 3">8</strain>
    </source>
</reference>
<dbReference type="Proteomes" id="UP000004259">
    <property type="component" value="Unassembled WGS sequence"/>
</dbReference>
<keyword evidence="3" id="KW-1185">Reference proteome</keyword>
<comment type="caution">
    <text evidence="2">The sequence shown here is derived from an EMBL/GenBank/DDBJ whole genome shotgun (WGS) entry which is preliminary data.</text>
</comment>
<dbReference type="AlphaFoldDB" id="E9SH20"/>
<dbReference type="STRING" id="246199.CUS_7548"/>
<dbReference type="OrthoDB" id="10009667at2"/>
<sequence length="198" mass="22194">MIGTVKGHEIFTASKRKINKPEFTSRLTGYADDIRQTALACLASHGVVYGLKNKQKECVCAYCFEKVSEPEGKHKRLVFRAKYRSEGTEDIDNIEAEFVKVLRAELKDMLLFTGVHSIEWEGEVITAEDLEKEIESKFSTENILFMIFGVMIGISIDNPAAGLCLTALALGVIFSRDKISFIFGTKKKENADSDKEKI</sequence>
<name>E9SH20_RUMAL</name>
<evidence type="ECO:0000313" key="3">
    <source>
        <dbReference type="Proteomes" id="UP000004259"/>
    </source>
</evidence>
<dbReference type="EMBL" id="ADKM02000130">
    <property type="protein sequence ID" value="EGC01491.1"/>
    <property type="molecule type" value="Genomic_DNA"/>
</dbReference>
<feature type="transmembrane region" description="Helical" evidence="1">
    <location>
        <begin position="143"/>
        <end position="174"/>
    </location>
</feature>
<gene>
    <name evidence="2" type="ORF">CUS_7548</name>
</gene>
<organism evidence="2 3">
    <name type="scientific">Ruminococcus albus 8</name>
    <dbReference type="NCBI Taxonomy" id="246199"/>
    <lineage>
        <taxon>Bacteria</taxon>
        <taxon>Bacillati</taxon>
        <taxon>Bacillota</taxon>
        <taxon>Clostridia</taxon>
        <taxon>Eubacteriales</taxon>
        <taxon>Oscillospiraceae</taxon>
        <taxon>Ruminococcus</taxon>
    </lineage>
</organism>